<dbReference type="AlphaFoldDB" id="A0A832IAI8"/>
<keyword evidence="3" id="KW-0804">Transcription</keyword>
<dbReference type="PRINTS" id="PR00037">
    <property type="entry name" value="HTHLACR"/>
</dbReference>
<accession>A0A832IAI8</accession>
<dbReference type="Pfam" id="PF07702">
    <property type="entry name" value="UTRA"/>
    <property type="match status" value="1"/>
</dbReference>
<dbReference type="PROSITE" id="PS50949">
    <property type="entry name" value="HTH_GNTR"/>
    <property type="match status" value="1"/>
</dbReference>
<keyword evidence="1" id="KW-0805">Transcription regulation</keyword>
<dbReference type="PRINTS" id="PR00035">
    <property type="entry name" value="HTHGNTR"/>
</dbReference>
<evidence type="ECO:0000256" key="2">
    <source>
        <dbReference type="ARBA" id="ARBA00023125"/>
    </source>
</evidence>
<dbReference type="Gene3D" id="3.40.1410.10">
    <property type="entry name" value="Chorismate lyase-like"/>
    <property type="match status" value="1"/>
</dbReference>
<dbReference type="InterPro" id="IPR001034">
    <property type="entry name" value="DeoR_HTH"/>
</dbReference>
<dbReference type="InterPro" id="IPR028978">
    <property type="entry name" value="Chorismate_lyase_/UTRA_dom_sf"/>
</dbReference>
<gene>
    <name evidence="5" type="ORF">ENW55_05500</name>
</gene>
<feature type="domain" description="HTH gntR-type" evidence="4">
    <location>
        <begin position="28"/>
        <end position="96"/>
    </location>
</feature>
<reference evidence="5" key="1">
    <citation type="journal article" date="2020" name="mSystems">
        <title>Genome- and Community-Level Interaction Insights into Carbon Utilization and Element Cycling Functions of Hydrothermarchaeota in Hydrothermal Sediment.</title>
        <authorList>
            <person name="Zhou Z."/>
            <person name="Liu Y."/>
            <person name="Xu W."/>
            <person name="Pan J."/>
            <person name="Luo Z.H."/>
            <person name="Li M."/>
        </authorList>
    </citation>
    <scope>NUCLEOTIDE SEQUENCE [LARGE SCALE GENOMIC DNA]</scope>
    <source>
        <strain evidence="5">SpSt-86</strain>
    </source>
</reference>
<dbReference type="Gene3D" id="1.10.10.10">
    <property type="entry name" value="Winged helix-like DNA-binding domain superfamily/Winged helix DNA-binding domain"/>
    <property type="match status" value="1"/>
</dbReference>
<comment type="caution">
    <text evidence="5">The sequence shown here is derived from an EMBL/GenBank/DDBJ whole genome shotgun (WGS) entry which is preliminary data.</text>
</comment>
<evidence type="ECO:0000256" key="3">
    <source>
        <dbReference type="ARBA" id="ARBA00023163"/>
    </source>
</evidence>
<protein>
    <submittedName>
        <fullName evidence="5">GntR family transcriptional regulator</fullName>
    </submittedName>
</protein>
<dbReference type="CDD" id="cd07377">
    <property type="entry name" value="WHTH_GntR"/>
    <property type="match status" value="1"/>
</dbReference>
<organism evidence="5">
    <name type="scientific">Pseudothermotoga hypogea</name>
    <dbReference type="NCBI Taxonomy" id="57487"/>
    <lineage>
        <taxon>Bacteria</taxon>
        <taxon>Thermotogati</taxon>
        <taxon>Thermotogota</taxon>
        <taxon>Thermotogae</taxon>
        <taxon>Thermotogales</taxon>
        <taxon>Thermotogaceae</taxon>
        <taxon>Pseudothermotoga</taxon>
    </lineage>
</organism>
<dbReference type="GO" id="GO:0003677">
    <property type="term" value="F:DNA binding"/>
    <property type="evidence" value="ECO:0007669"/>
    <property type="project" value="UniProtKB-KW"/>
</dbReference>
<dbReference type="FunFam" id="1.10.10.10:FF:000079">
    <property type="entry name" value="GntR family transcriptional regulator"/>
    <property type="match status" value="1"/>
</dbReference>
<dbReference type="SUPFAM" id="SSF64288">
    <property type="entry name" value="Chorismate lyase-like"/>
    <property type="match status" value="1"/>
</dbReference>
<keyword evidence="2" id="KW-0238">DNA-binding</keyword>
<dbReference type="SMART" id="SM00345">
    <property type="entry name" value="HTH_GNTR"/>
    <property type="match status" value="1"/>
</dbReference>
<name>A0A832IAI8_9THEM</name>
<dbReference type="InterPro" id="IPR050679">
    <property type="entry name" value="Bact_HTH_transcr_reg"/>
</dbReference>
<dbReference type="PANTHER" id="PTHR44846">
    <property type="entry name" value="MANNOSYL-D-GLYCERATE TRANSPORT/METABOLISM SYSTEM REPRESSOR MNGR-RELATED"/>
    <property type="match status" value="1"/>
</dbReference>
<evidence type="ECO:0000259" key="4">
    <source>
        <dbReference type="PROSITE" id="PS50949"/>
    </source>
</evidence>
<dbReference type="InterPro" id="IPR036390">
    <property type="entry name" value="WH_DNA-bd_sf"/>
</dbReference>
<dbReference type="Pfam" id="PF00392">
    <property type="entry name" value="GntR"/>
    <property type="match status" value="1"/>
</dbReference>
<dbReference type="GO" id="GO:0003700">
    <property type="term" value="F:DNA-binding transcription factor activity"/>
    <property type="evidence" value="ECO:0007669"/>
    <property type="project" value="InterPro"/>
</dbReference>
<dbReference type="InterPro" id="IPR036388">
    <property type="entry name" value="WH-like_DNA-bd_sf"/>
</dbReference>
<dbReference type="EMBL" id="DTKQ01000041">
    <property type="protein sequence ID" value="HGZ79417.1"/>
    <property type="molecule type" value="Genomic_DNA"/>
</dbReference>
<evidence type="ECO:0000313" key="5">
    <source>
        <dbReference type="EMBL" id="HGZ79417.1"/>
    </source>
</evidence>
<dbReference type="SUPFAM" id="SSF46785">
    <property type="entry name" value="Winged helix' DNA-binding domain"/>
    <property type="match status" value="1"/>
</dbReference>
<dbReference type="PANTHER" id="PTHR44846:SF1">
    <property type="entry name" value="MANNOSYL-D-GLYCERATE TRANSPORT_METABOLISM SYSTEM REPRESSOR MNGR-RELATED"/>
    <property type="match status" value="1"/>
</dbReference>
<sequence length="270" mass="31253">MSEDSQRGTKSEKCDRYAGGIKVEEYPVPLYYKVYKELKRRISEGEYRPGDRIPPEIELVKTFNVSRLTIRRALDELKSEGLITRHKGKGTFIVGKKEEESMNVLKGFTDKAKEEGLSVRSLVLDNKLVEIPEELCQVFNLESGAMVLLLRRVRFLNDEPVAIECAYLNPAVDIRILNILKKDMSKESLYEFLRNELKIPLLRAVEELELTHVSSSDAKHLGIQTGTCALLRKRYTYTTNGRCVEFVRSIYRGDRYRFKMELRSEGTFER</sequence>
<dbReference type="InterPro" id="IPR000524">
    <property type="entry name" value="Tscrpt_reg_HTH_GntR"/>
</dbReference>
<dbReference type="GO" id="GO:0045892">
    <property type="term" value="P:negative regulation of DNA-templated transcription"/>
    <property type="evidence" value="ECO:0007669"/>
    <property type="project" value="TreeGrafter"/>
</dbReference>
<dbReference type="InterPro" id="IPR011663">
    <property type="entry name" value="UTRA"/>
</dbReference>
<evidence type="ECO:0000256" key="1">
    <source>
        <dbReference type="ARBA" id="ARBA00023015"/>
    </source>
</evidence>
<proteinExistence type="predicted"/>
<dbReference type="SMART" id="SM00866">
    <property type="entry name" value="UTRA"/>
    <property type="match status" value="1"/>
</dbReference>